<evidence type="ECO:0000313" key="3">
    <source>
        <dbReference type="EMBL" id="TKR33808.1"/>
    </source>
</evidence>
<evidence type="ECO:0000313" key="4">
    <source>
        <dbReference type="Proteomes" id="UP000308707"/>
    </source>
</evidence>
<feature type="transmembrane region" description="Helical" evidence="1">
    <location>
        <begin position="99"/>
        <end position="119"/>
    </location>
</feature>
<feature type="transmembrane region" description="Helical" evidence="1">
    <location>
        <begin position="369"/>
        <end position="390"/>
    </location>
</feature>
<dbReference type="EMBL" id="SZUA01000001">
    <property type="protein sequence ID" value="TKR33808.1"/>
    <property type="molecule type" value="Genomic_DNA"/>
</dbReference>
<feature type="transmembrane region" description="Helical" evidence="1">
    <location>
        <begin position="21"/>
        <end position="43"/>
    </location>
</feature>
<feature type="transmembrane region" description="Helical" evidence="1">
    <location>
        <begin position="230"/>
        <end position="248"/>
    </location>
</feature>
<organism evidence="3 4">
    <name type="scientific">Luteimonas gilva</name>
    <dbReference type="NCBI Taxonomy" id="2572684"/>
    <lineage>
        <taxon>Bacteria</taxon>
        <taxon>Pseudomonadati</taxon>
        <taxon>Pseudomonadota</taxon>
        <taxon>Gammaproteobacteria</taxon>
        <taxon>Lysobacterales</taxon>
        <taxon>Lysobacteraceae</taxon>
        <taxon>Luteimonas</taxon>
    </lineage>
</organism>
<feature type="domain" description="DUF418" evidence="2">
    <location>
        <begin position="246"/>
        <end position="408"/>
    </location>
</feature>
<feature type="transmembrane region" description="Helical" evidence="1">
    <location>
        <begin position="63"/>
        <end position="87"/>
    </location>
</feature>
<evidence type="ECO:0000256" key="1">
    <source>
        <dbReference type="SAM" id="Phobius"/>
    </source>
</evidence>
<protein>
    <submittedName>
        <fullName evidence="3">DUF418 domain-containing protein</fullName>
    </submittedName>
</protein>
<dbReference type="Proteomes" id="UP000308707">
    <property type="component" value="Unassembled WGS sequence"/>
</dbReference>
<gene>
    <name evidence="3" type="ORF">FCE95_05905</name>
</gene>
<dbReference type="OrthoDB" id="9807744at2"/>
<keyword evidence="1" id="KW-1133">Transmembrane helix</keyword>
<keyword evidence="1" id="KW-0472">Membrane</keyword>
<dbReference type="PANTHER" id="PTHR30590">
    <property type="entry name" value="INNER MEMBRANE PROTEIN"/>
    <property type="match status" value="1"/>
</dbReference>
<name>A0A4U5JYB9_9GAMM</name>
<proteinExistence type="predicted"/>
<keyword evidence="1" id="KW-0812">Transmembrane</keyword>
<feature type="transmembrane region" description="Helical" evidence="1">
    <location>
        <begin position="153"/>
        <end position="173"/>
    </location>
</feature>
<evidence type="ECO:0000259" key="2">
    <source>
        <dbReference type="Pfam" id="PF04235"/>
    </source>
</evidence>
<keyword evidence="4" id="KW-1185">Reference proteome</keyword>
<sequence length="418" mass="46521">MDSGAHLEPVAANERIETMDVLRGFALLGILLMNIEAFVGPLMEALTGVNPRFSGADRWMDAAIYVLVQGKFITLFSLLFGMGFAVMLERARARGGSGAGVYTRRLLALLGFGLAHSILIWSGDILATYALIGFLLLLFFRNASVSHLPKWGVVLYLLPLLLPWAMVFFGALAQMDPQSSAEWQKGMAEQGRQMTALSEAQRQAYGAGSYAQAVAQRAADTATMLGFVPFYGLTILGMFAFGAWFVRSGAIRNPETRLPLFRKLLAIGFLAGLPLMLWSAWLHPSHSFSGIDASGAASQTAAQIANALMCFGYFSAIVLLMQRPAWRARLRWIAPAGRMALTNYLMQSVICTLVFYHYGLGYFEQLPRLWQPAFVLGVFVVQVLLSRWWLSKFRYGPMEWLWRWLTYLERPAMRLANA</sequence>
<dbReference type="RefSeq" id="WP_137266014.1">
    <property type="nucleotide sequence ID" value="NZ_SZUA01000001.1"/>
</dbReference>
<dbReference type="Pfam" id="PF04235">
    <property type="entry name" value="DUF418"/>
    <property type="match status" value="1"/>
</dbReference>
<accession>A0A4U5JYB9</accession>
<feature type="transmembrane region" description="Helical" evidence="1">
    <location>
        <begin position="341"/>
        <end position="363"/>
    </location>
</feature>
<dbReference type="PANTHER" id="PTHR30590:SF2">
    <property type="entry name" value="INNER MEMBRANE PROTEIN"/>
    <property type="match status" value="1"/>
</dbReference>
<feature type="transmembrane region" description="Helical" evidence="1">
    <location>
        <begin position="125"/>
        <end position="141"/>
    </location>
</feature>
<dbReference type="AlphaFoldDB" id="A0A4U5JYB9"/>
<comment type="caution">
    <text evidence="3">The sequence shown here is derived from an EMBL/GenBank/DDBJ whole genome shotgun (WGS) entry which is preliminary data.</text>
</comment>
<reference evidence="3 4" key="1">
    <citation type="submission" date="2019-04" db="EMBL/GenBank/DDBJ databases">
        <title>Reference strain of H23.</title>
        <authorList>
            <person name="Luo X."/>
        </authorList>
    </citation>
    <scope>NUCLEOTIDE SEQUENCE [LARGE SCALE GENOMIC DNA]</scope>
    <source>
        <strain evidence="3 4">H23</strain>
    </source>
</reference>
<feature type="transmembrane region" description="Helical" evidence="1">
    <location>
        <begin position="260"/>
        <end position="281"/>
    </location>
</feature>
<dbReference type="InterPro" id="IPR007349">
    <property type="entry name" value="DUF418"/>
</dbReference>
<dbReference type="InterPro" id="IPR052529">
    <property type="entry name" value="Bact_Transport_Assoc"/>
</dbReference>
<feature type="transmembrane region" description="Helical" evidence="1">
    <location>
        <begin position="301"/>
        <end position="320"/>
    </location>
</feature>